<evidence type="ECO:0000313" key="2">
    <source>
        <dbReference type="EMBL" id="KAK1374167.1"/>
    </source>
</evidence>
<sequence length="118" mass="13657">MPTGFLGLFGLLNYVIVVRFILLDSWDKVVRTILQDEKLVCRRCYVRLCVVAIKGKGFNYGNSSDRNKIKIRSEYQVCPLALLGAGGRVTEYCVVFTFLCYHCFGFWIMYVLKFDTIF</sequence>
<name>A0AAD8HVD6_9APIA</name>
<keyword evidence="1" id="KW-1133">Transmembrane helix</keyword>
<feature type="transmembrane region" description="Helical" evidence="1">
    <location>
        <begin position="6"/>
        <end position="23"/>
    </location>
</feature>
<comment type="caution">
    <text evidence="2">The sequence shown here is derived from an EMBL/GenBank/DDBJ whole genome shotgun (WGS) entry which is preliminary data.</text>
</comment>
<protein>
    <submittedName>
        <fullName evidence="2">Uncharacterized protein</fullName>
    </submittedName>
</protein>
<dbReference type="AlphaFoldDB" id="A0AAD8HVD6"/>
<feature type="transmembrane region" description="Helical" evidence="1">
    <location>
        <begin position="92"/>
        <end position="112"/>
    </location>
</feature>
<keyword evidence="1" id="KW-0472">Membrane</keyword>
<evidence type="ECO:0000313" key="3">
    <source>
        <dbReference type="Proteomes" id="UP001237642"/>
    </source>
</evidence>
<proteinExistence type="predicted"/>
<organism evidence="2 3">
    <name type="scientific">Heracleum sosnowskyi</name>
    <dbReference type="NCBI Taxonomy" id="360622"/>
    <lineage>
        <taxon>Eukaryota</taxon>
        <taxon>Viridiplantae</taxon>
        <taxon>Streptophyta</taxon>
        <taxon>Embryophyta</taxon>
        <taxon>Tracheophyta</taxon>
        <taxon>Spermatophyta</taxon>
        <taxon>Magnoliopsida</taxon>
        <taxon>eudicotyledons</taxon>
        <taxon>Gunneridae</taxon>
        <taxon>Pentapetalae</taxon>
        <taxon>asterids</taxon>
        <taxon>campanulids</taxon>
        <taxon>Apiales</taxon>
        <taxon>Apiaceae</taxon>
        <taxon>Apioideae</taxon>
        <taxon>apioid superclade</taxon>
        <taxon>Tordylieae</taxon>
        <taxon>Tordyliinae</taxon>
        <taxon>Heracleum</taxon>
    </lineage>
</organism>
<reference evidence="2" key="2">
    <citation type="submission" date="2023-05" db="EMBL/GenBank/DDBJ databases">
        <authorList>
            <person name="Schelkunov M.I."/>
        </authorList>
    </citation>
    <scope>NUCLEOTIDE SEQUENCE</scope>
    <source>
        <strain evidence="2">Hsosn_3</strain>
        <tissue evidence="2">Leaf</tissue>
    </source>
</reference>
<dbReference type="EMBL" id="JAUIZM010000007">
    <property type="protein sequence ID" value="KAK1374167.1"/>
    <property type="molecule type" value="Genomic_DNA"/>
</dbReference>
<keyword evidence="1" id="KW-0812">Transmembrane</keyword>
<dbReference type="Proteomes" id="UP001237642">
    <property type="component" value="Unassembled WGS sequence"/>
</dbReference>
<reference evidence="2" key="1">
    <citation type="submission" date="2023-02" db="EMBL/GenBank/DDBJ databases">
        <title>Genome of toxic invasive species Heracleum sosnowskyi carries increased number of genes despite the absence of recent whole-genome duplications.</title>
        <authorList>
            <person name="Schelkunov M."/>
            <person name="Shtratnikova V."/>
            <person name="Makarenko M."/>
            <person name="Klepikova A."/>
            <person name="Omelchenko D."/>
            <person name="Novikova G."/>
            <person name="Obukhova E."/>
            <person name="Bogdanov V."/>
            <person name="Penin A."/>
            <person name="Logacheva M."/>
        </authorList>
    </citation>
    <scope>NUCLEOTIDE SEQUENCE</scope>
    <source>
        <strain evidence="2">Hsosn_3</strain>
        <tissue evidence="2">Leaf</tissue>
    </source>
</reference>
<evidence type="ECO:0000256" key="1">
    <source>
        <dbReference type="SAM" id="Phobius"/>
    </source>
</evidence>
<accession>A0AAD8HVD6</accession>
<keyword evidence="3" id="KW-1185">Reference proteome</keyword>
<gene>
    <name evidence="2" type="ORF">POM88_030360</name>
</gene>